<dbReference type="InterPro" id="IPR014922">
    <property type="entry name" value="YdhG-like"/>
</dbReference>
<gene>
    <name evidence="2" type="ORF">GCM10022246_06690</name>
</gene>
<keyword evidence="3" id="KW-1185">Reference proteome</keyword>
<proteinExistence type="predicted"/>
<dbReference type="Gene3D" id="3.90.1150.200">
    <property type="match status" value="1"/>
</dbReference>
<evidence type="ECO:0000259" key="1">
    <source>
        <dbReference type="Pfam" id="PF08818"/>
    </source>
</evidence>
<accession>A0ABP7NW29</accession>
<dbReference type="Proteomes" id="UP001501081">
    <property type="component" value="Unassembled WGS sequence"/>
</dbReference>
<dbReference type="EMBL" id="BAABAK010000003">
    <property type="protein sequence ID" value="GAA3955266.1"/>
    <property type="molecule type" value="Genomic_DNA"/>
</dbReference>
<comment type="caution">
    <text evidence="2">The sequence shown here is derived from an EMBL/GenBank/DDBJ whole genome shotgun (WGS) entry which is preliminary data.</text>
</comment>
<dbReference type="RefSeq" id="WP_344764931.1">
    <property type="nucleotide sequence ID" value="NZ_BAABAK010000003.1"/>
</dbReference>
<protein>
    <submittedName>
        <fullName evidence="2">DUF1801 domain-containing protein</fullName>
    </submittedName>
</protein>
<dbReference type="SUPFAM" id="SSF159888">
    <property type="entry name" value="YdhG-like"/>
    <property type="match status" value="1"/>
</dbReference>
<feature type="domain" description="YdhG-like" evidence="1">
    <location>
        <begin position="20"/>
        <end position="111"/>
    </location>
</feature>
<dbReference type="Pfam" id="PF08818">
    <property type="entry name" value="DUF1801"/>
    <property type="match status" value="1"/>
</dbReference>
<evidence type="ECO:0000313" key="2">
    <source>
        <dbReference type="EMBL" id="GAA3955266.1"/>
    </source>
</evidence>
<reference evidence="3" key="1">
    <citation type="journal article" date="2019" name="Int. J. Syst. Evol. Microbiol.">
        <title>The Global Catalogue of Microorganisms (GCM) 10K type strain sequencing project: providing services to taxonomists for standard genome sequencing and annotation.</title>
        <authorList>
            <consortium name="The Broad Institute Genomics Platform"/>
            <consortium name="The Broad Institute Genome Sequencing Center for Infectious Disease"/>
            <person name="Wu L."/>
            <person name="Ma J."/>
        </authorList>
    </citation>
    <scope>NUCLEOTIDE SEQUENCE [LARGE SCALE GENOMIC DNA]</scope>
    <source>
        <strain evidence="3">JCM 17338</strain>
    </source>
</reference>
<organism evidence="2 3">
    <name type="scientific">Pedobacter ginsengiterrae</name>
    <dbReference type="NCBI Taxonomy" id="871696"/>
    <lineage>
        <taxon>Bacteria</taxon>
        <taxon>Pseudomonadati</taxon>
        <taxon>Bacteroidota</taxon>
        <taxon>Sphingobacteriia</taxon>
        <taxon>Sphingobacteriales</taxon>
        <taxon>Sphingobacteriaceae</taxon>
        <taxon>Pedobacter</taxon>
    </lineage>
</organism>
<sequence length="126" mass="14062">MDTSIENVESYIATFPKETQKLLEQIRQTIRSVAPTATEKIGYGIPTFVLNGNLVHYAGYKNHIGFYPGAAGIEKFQEELSVYKGAKGSVQFPLDQPLPLKLVSEITKFRVVQNEQKLTTKGKKNS</sequence>
<name>A0ABP7NW29_9SPHI</name>
<evidence type="ECO:0000313" key="3">
    <source>
        <dbReference type="Proteomes" id="UP001501081"/>
    </source>
</evidence>